<dbReference type="Proteomes" id="UP000007756">
    <property type="component" value="Chromosome"/>
</dbReference>
<dbReference type="STRING" id="722438.F539_02880"/>
<dbReference type="KEGG" id="mpj:MPNE_0598"/>
<sequence length="363" mass="41442">MKLIKKKRLLLKTLSLSLAGLTTTLAIVVWPTLTEKTNQSVSDFTLSNQRFEQNQSNRYQLQFNSGISQADLDYTTKHTNWKANFEQLQTKFKDNSLNPQQLGVIDVYNLLSGLEQSTRDTVKLINDLNAKVLLANAVFPVHEAFQLPQVPEQLFTILGSDFFPQLTPKGLNVTENITTVLQQYKLQSIALKQFDLKLEKQPDIVKRYKMRYSFVIQWDFETVYTGVNSTTNLAFSVKAMTTNFANLQELQDSLVLRGQNLTTQLFWKPTVKRLVLGNNNDLTTVAKAAVGDNLFTTQANLTKSVLDQTVLKEAESRFEATVLKPFIEARQKALAEHQAHQKVLEEQRQKQLEELKQKQKEAE</sequence>
<dbReference type="Pfam" id="PF03086">
    <property type="entry name" value="DUF240"/>
    <property type="match status" value="1"/>
</dbReference>
<feature type="domain" description="DUF240" evidence="3">
    <location>
        <begin position="79"/>
        <end position="305"/>
    </location>
</feature>
<evidence type="ECO:0000256" key="2">
    <source>
        <dbReference type="SAM" id="Coils"/>
    </source>
</evidence>
<comment type="similarity">
    <text evidence="1">Belongs to the MG032/MG096/MG288 family.</text>
</comment>
<dbReference type="AlphaFoldDB" id="A0A0H3DLL9"/>
<name>A0A0H3DLL9_MYCPB</name>
<dbReference type="EMBL" id="CP002077">
    <property type="protein sequence ID" value="ADK86679.1"/>
    <property type="molecule type" value="Genomic_DNA"/>
</dbReference>
<dbReference type="InterPro" id="IPR004319">
    <property type="entry name" value="DUF240"/>
</dbReference>
<proteinExistence type="inferred from homology"/>
<dbReference type="HOGENOM" id="CLU_762512_0_0_14"/>
<organism evidence="4 5">
    <name type="scientific">Mycoplasmoides pneumoniae (strain ATCC 15531 / DSM 23978 / CIP 103766 / NBRC 14401 / NCTC 10119 / FH)</name>
    <name type="common">Mycoplasma pneumoniae</name>
    <dbReference type="NCBI Taxonomy" id="722438"/>
    <lineage>
        <taxon>Bacteria</taxon>
        <taxon>Bacillati</taxon>
        <taxon>Mycoplasmatota</taxon>
        <taxon>Mycoplasmoidales</taxon>
        <taxon>Mycoplasmoidaceae</taxon>
        <taxon>Mycoplasmoides</taxon>
    </lineage>
</organism>
<feature type="coiled-coil region" evidence="2">
    <location>
        <begin position="330"/>
        <end position="362"/>
    </location>
</feature>
<evidence type="ECO:0000313" key="5">
    <source>
        <dbReference type="Proteomes" id="UP000007756"/>
    </source>
</evidence>
<evidence type="ECO:0000313" key="4">
    <source>
        <dbReference type="EMBL" id="ADK86679.1"/>
    </source>
</evidence>
<dbReference type="eggNOG" id="COG4942">
    <property type="taxonomic scope" value="Bacteria"/>
</dbReference>
<reference evidence="4 5" key="1">
    <citation type="journal article" date="2010" name="Appl. Environ. Microbiol.">
        <title>Targeted chromosomal knockouts in Mycoplasma pneumoniae.</title>
        <authorList>
            <person name="Krishnakumar R."/>
            <person name="Assad-Garcia N."/>
            <person name="Benders G.A."/>
            <person name="Phan Q."/>
            <person name="Montague M.G."/>
            <person name="Glass J.I."/>
        </authorList>
    </citation>
    <scope>NUCLEOTIDE SEQUENCE [LARGE SCALE GENOMIC DNA]</scope>
    <source>
        <strain evidence="5">ATCC 15531 / DSM 22911 / NBRC 14401 / NCTC 10119 / FH</strain>
    </source>
</reference>
<protein>
    <submittedName>
        <fullName evidence="4">MG032/MG096/MG288 family 2</fullName>
    </submittedName>
</protein>
<evidence type="ECO:0000259" key="3">
    <source>
        <dbReference type="Pfam" id="PF03086"/>
    </source>
</evidence>
<keyword evidence="2" id="KW-0175">Coiled coil</keyword>
<dbReference type="PATRIC" id="fig|722438.3.peg.576"/>
<accession>A0A0H3DLL9</accession>
<gene>
    <name evidence="4" type="ordered locus">MPNE_0598</name>
</gene>
<evidence type="ECO:0000256" key="1">
    <source>
        <dbReference type="ARBA" id="ARBA00010294"/>
    </source>
</evidence>
<dbReference type="PaxDb" id="722438-MPNE_0598"/>